<dbReference type="AlphaFoldDB" id="A0A6A6WUP5"/>
<accession>A0A6A6WUP5</accession>
<evidence type="ECO:0000256" key="1">
    <source>
        <dbReference type="SAM" id="MobiDB-lite"/>
    </source>
</evidence>
<evidence type="ECO:0000313" key="2">
    <source>
        <dbReference type="EMBL" id="KAF2787618.1"/>
    </source>
</evidence>
<sequence>MICGQKKKGGAIHPSLRSDAPSRRRTGPSSKPRRTSPQPPPAKLPLPTNAHITPSERETATSFSPRYLHVPSHKAPLQQKTSTPRPASPRFDT</sequence>
<feature type="compositionally biased region" description="Basic residues" evidence="1">
    <location>
        <begin position="1"/>
        <end position="10"/>
    </location>
</feature>
<feature type="compositionally biased region" description="Basic residues" evidence="1">
    <location>
        <begin position="23"/>
        <end position="34"/>
    </location>
</feature>
<name>A0A6A6WUP5_9PLEO</name>
<keyword evidence="3" id="KW-1185">Reference proteome</keyword>
<evidence type="ECO:0000313" key="3">
    <source>
        <dbReference type="Proteomes" id="UP000799757"/>
    </source>
</evidence>
<gene>
    <name evidence="2" type="ORF">K505DRAFT_329551</name>
</gene>
<feature type="region of interest" description="Disordered" evidence="1">
    <location>
        <begin position="1"/>
        <end position="93"/>
    </location>
</feature>
<dbReference type="EMBL" id="MU002297">
    <property type="protein sequence ID" value="KAF2787618.1"/>
    <property type="molecule type" value="Genomic_DNA"/>
</dbReference>
<protein>
    <submittedName>
        <fullName evidence="2">Uncharacterized protein</fullName>
    </submittedName>
</protein>
<reference evidence="2" key="1">
    <citation type="journal article" date="2020" name="Stud. Mycol.">
        <title>101 Dothideomycetes genomes: a test case for predicting lifestyles and emergence of pathogens.</title>
        <authorList>
            <person name="Haridas S."/>
            <person name="Albert R."/>
            <person name="Binder M."/>
            <person name="Bloem J."/>
            <person name="Labutti K."/>
            <person name="Salamov A."/>
            <person name="Andreopoulos B."/>
            <person name="Baker S."/>
            <person name="Barry K."/>
            <person name="Bills G."/>
            <person name="Bluhm B."/>
            <person name="Cannon C."/>
            <person name="Castanera R."/>
            <person name="Culley D."/>
            <person name="Daum C."/>
            <person name="Ezra D."/>
            <person name="Gonzalez J."/>
            <person name="Henrissat B."/>
            <person name="Kuo A."/>
            <person name="Liang C."/>
            <person name="Lipzen A."/>
            <person name="Lutzoni F."/>
            <person name="Magnuson J."/>
            <person name="Mondo S."/>
            <person name="Nolan M."/>
            <person name="Ohm R."/>
            <person name="Pangilinan J."/>
            <person name="Park H.-J."/>
            <person name="Ramirez L."/>
            <person name="Alfaro M."/>
            <person name="Sun H."/>
            <person name="Tritt A."/>
            <person name="Yoshinaga Y."/>
            <person name="Zwiers L.-H."/>
            <person name="Turgeon B."/>
            <person name="Goodwin S."/>
            <person name="Spatafora J."/>
            <person name="Crous P."/>
            <person name="Grigoriev I."/>
        </authorList>
    </citation>
    <scope>NUCLEOTIDE SEQUENCE</scope>
    <source>
        <strain evidence="2">CBS 109.77</strain>
    </source>
</reference>
<organism evidence="2 3">
    <name type="scientific">Melanomma pulvis-pyrius CBS 109.77</name>
    <dbReference type="NCBI Taxonomy" id="1314802"/>
    <lineage>
        <taxon>Eukaryota</taxon>
        <taxon>Fungi</taxon>
        <taxon>Dikarya</taxon>
        <taxon>Ascomycota</taxon>
        <taxon>Pezizomycotina</taxon>
        <taxon>Dothideomycetes</taxon>
        <taxon>Pleosporomycetidae</taxon>
        <taxon>Pleosporales</taxon>
        <taxon>Melanommataceae</taxon>
        <taxon>Melanomma</taxon>
    </lineage>
</organism>
<dbReference type="Proteomes" id="UP000799757">
    <property type="component" value="Unassembled WGS sequence"/>
</dbReference>
<proteinExistence type="predicted"/>